<organism evidence="1">
    <name type="scientific">marine metagenome</name>
    <dbReference type="NCBI Taxonomy" id="408172"/>
    <lineage>
        <taxon>unclassified sequences</taxon>
        <taxon>metagenomes</taxon>
        <taxon>ecological metagenomes</taxon>
    </lineage>
</organism>
<accession>A0A382G6F4</accession>
<reference evidence="1" key="1">
    <citation type="submission" date="2018-05" db="EMBL/GenBank/DDBJ databases">
        <authorList>
            <person name="Lanie J.A."/>
            <person name="Ng W.-L."/>
            <person name="Kazmierczak K.M."/>
            <person name="Andrzejewski T.M."/>
            <person name="Davidsen T.M."/>
            <person name="Wayne K.J."/>
            <person name="Tettelin H."/>
            <person name="Glass J.I."/>
            <person name="Rusch D."/>
            <person name="Podicherti R."/>
            <person name="Tsui H.-C.T."/>
            <person name="Winkler M.E."/>
        </authorList>
    </citation>
    <scope>NUCLEOTIDE SEQUENCE</scope>
</reference>
<name>A0A382G6F4_9ZZZZ</name>
<dbReference type="EMBL" id="UINC01053824">
    <property type="protein sequence ID" value="SVB70818.1"/>
    <property type="molecule type" value="Genomic_DNA"/>
</dbReference>
<dbReference type="AlphaFoldDB" id="A0A382G6F4"/>
<gene>
    <name evidence="1" type="ORF">METZ01_LOCUS223672</name>
</gene>
<sequence>MAGEETLTIYRFHWPDGVTYQGEGLDVADALKRLGFGPEAQATLDYFEVVEEASADKARHDMLKRAYL</sequence>
<protein>
    <submittedName>
        <fullName evidence="1">Uncharacterized protein</fullName>
    </submittedName>
</protein>
<proteinExistence type="predicted"/>
<evidence type="ECO:0000313" key="1">
    <source>
        <dbReference type="EMBL" id="SVB70818.1"/>
    </source>
</evidence>